<dbReference type="Proteomes" id="UP001142610">
    <property type="component" value="Unassembled WGS sequence"/>
</dbReference>
<gene>
    <name evidence="2" type="ORF">NOG11_03315</name>
</gene>
<protein>
    <submittedName>
        <fullName evidence="2">Uncharacterized protein</fullName>
    </submittedName>
</protein>
<proteinExistence type="predicted"/>
<dbReference type="RefSeq" id="WP_256618209.1">
    <property type="nucleotide sequence ID" value="NZ_JANIBC010000001.1"/>
</dbReference>
<dbReference type="AlphaFoldDB" id="A0A9X2L7E1"/>
<evidence type="ECO:0000313" key="2">
    <source>
        <dbReference type="EMBL" id="MCQ8184407.1"/>
    </source>
</evidence>
<accession>A0A9X2L7E1</accession>
<feature type="region of interest" description="Disordered" evidence="1">
    <location>
        <begin position="1"/>
        <end position="26"/>
    </location>
</feature>
<evidence type="ECO:0000313" key="3">
    <source>
        <dbReference type="Proteomes" id="UP001142610"/>
    </source>
</evidence>
<name>A0A9X2L7E1_9PROT</name>
<keyword evidence="3" id="KW-1185">Reference proteome</keyword>
<sequence>MAAYTIGSGAPYSKAASGTKPGDRRDLGDGFYLVDGWVLSEADLQR</sequence>
<dbReference type="EMBL" id="JANIBC010000001">
    <property type="protein sequence ID" value="MCQ8184407.1"/>
    <property type="molecule type" value="Genomic_DNA"/>
</dbReference>
<organism evidence="2 3">
    <name type="scientific">Parvularcula maris</name>
    <dbReference type="NCBI Taxonomy" id="2965077"/>
    <lineage>
        <taxon>Bacteria</taxon>
        <taxon>Pseudomonadati</taxon>
        <taxon>Pseudomonadota</taxon>
        <taxon>Alphaproteobacteria</taxon>
        <taxon>Parvularculales</taxon>
        <taxon>Parvularculaceae</taxon>
        <taxon>Parvularcula</taxon>
    </lineage>
</organism>
<comment type="caution">
    <text evidence="2">The sequence shown here is derived from an EMBL/GenBank/DDBJ whole genome shotgun (WGS) entry which is preliminary data.</text>
</comment>
<evidence type="ECO:0000256" key="1">
    <source>
        <dbReference type="SAM" id="MobiDB-lite"/>
    </source>
</evidence>
<reference evidence="2" key="1">
    <citation type="submission" date="2022-07" db="EMBL/GenBank/DDBJ databases">
        <title>Parvularcula maris sp. nov., an algicidal bacterium isolated from seawater.</title>
        <authorList>
            <person name="Li F."/>
        </authorList>
    </citation>
    <scope>NUCLEOTIDE SEQUENCE</scope>
    <source>
        <strain evidence="2">BGMRC 0090</strain>
    </source>
</reference>